<dbReference type="Pfam" id="PF02780">
    <property type="entry name" value="Transketolase_C"/>
    <property type="match status" value="1"/>
</dbReference>
<feature type="domain" description="Transketolase-like pyrimidine-binding" evidence="4">
    <location>
        <begin position="13"/>
        <end position="188"/>
    </location>
</feature>
<evidence type="ECO:0000259" key="4">
    <source>
        <dbReference type="SMART" id="SM00861"/>
    </source>
</evidence>
<dbReference type="Gene3D" id="3.40.50.970">
    <property type="match status" value="1"/>
</dbReference>
<protein>
    <submittedName>
        <fullName evidence="5">Alpha-ketoacid dehydrogenase subunit beta</fullName>
    </submittedName>
</protein>
<dbReference type="RefSeq" id="WP_353862321.1">
    <property type="nucleotide sequence ID" value="NZ_CP088295.1"/>
</dbReference>
<evidence type="ECO:0000256" key="1">
    <source>
        <dbReference type="ARBA" id="ARBA00001964"/>
    </source>
</evidence>
<dbReference type="NCBIfam" id="NF006667">
    <property type="entry name" value="PRK09212.1"/>
    <property type="match status" value="1"/>
</dbReference>
<sequence>MSTVEAQTGTQVMNYREALRLALREEMERDERVFLMGEEVGVFEGAYKVSAGLLDQFGAERVRDTPISEEGFVGAGVGAAMLGERPVVEIMTLNFLLVAMDQVINHAAKIGAMFGGEVRCPMVIRTPNGAGNQLTAQHSQSFDGWFAGTPGLKVVTPANPTDAKGLLKAAIRDEDPVLVIENLPIYKEKGEVPLDPEFVTPIGLAAVAREGSDITIVSHSFATVRALHVAERLAEEHDVSAEVVDLRSLRPLDVETITKSVAKTNRVVCVEEGWASYGVTAEIAARIGKACFDDLDAPVERVGMAEVPLPYAKGLELAAMPNEDRLAAAVLATLGMGPGAA</sequence>
<dbReference type="SUPFAM" id="SSF52518">
    <property type="entry name" value="Thiamin diphosphate-binding fold (THDP-binding)"/>
    <property type="match status" value="1"/>
</dbReference>
<dbReference type="PANTHER" id="PTHR43257:SF2">
    <property type="entry name" value="PYRUVATE DEHYDROGENASE E1 COMPONENT SUBUNIT BETA"/>
    <property type="match status" value="1"/>
</dbReference>
<name>A0ABY5PB06_9ACTN</name>
<keyword evidence="2" id="KW-0560">Oxidoreductase</keyword>
<dbReference type="Gene3D" id="3.40.50.920">
    <property type="match status" value="1"/>
</dbReference>
<keyword evidence="6" id="KW-1185">Reference proteome</keyword>
<dbReference type="InterPro" id="IPR005475">
    <property type="entry name" value="Transketolase-like_Pyr-bd"/>
</dbReference>
<dbReference type="SMART" id="SM00861">
    <property type="entry name" value="Transket_pyr"/>
    <property type="match status" value="1"/>
</dbReference>
<reference evidence="6" key="1">
    <citation type="submission" date="2021-11" db="EMBL/GenBank/DDBJ databases">
        <title>Cultivation dependent microbiological survey of springs from the worlds oldest radium mine currently devoted to the extraction of radon-saturated water.</title>
        <authorList>
            <person name="Kapinusova G."/>
            <person name="Smrhova T."/>
            <person name="Strejcek M."/>
            <person name="Suman J."/>
            <person name="Jani K."/>
            <person name="Pajer P."/>
            <person name="Uhlik O."/>
        </authorList>
    </citation>
    <scope>NUCLEOTIDE SEQUENCE [LARGE SCALE GENOMIC DNA]</scope>
    <source>
        <strain evidence="6">J379</strain>
    </source>
</reference>
<proteinExistence type="predicted"/>
<dbReference type="InterPro" id="IPR029061">
    <property type="entry name" value="THDP-binding"/>
</dbReference>
<dbReference type="Proteomes" id="UP001058860">
    <property type="component" value="Chromosome"/>
</dbReference>
<gene>
    <name evidence="5" type="ORF">LRS13_13670</name>
</gene>
<evidence type="ECO:0000256" key="3">
    <source>
        <dbReference type="ARBA" id="ARBA00023052"/>
    </source>
</evidence>
<evidence type="ECO:0000256" key="2">
    <source>
        <dbReference type="ARBA" id="ARBA00023002"/>
    </source>
</evidence>
<dbReference type="SUPFAM" id="SSF52922">
    <property type="entry name" value="TK C-terminal domain-like"/>
    <property type="match status" value="1"/>
</dbReference>
<accession>A0ABY5PB06</accession>
<organism evidence="5 6">
    <name type="scientific">Svornostia abyssi</name>
    <dbReference type="NCBI Taxonomy" id="2898438"/>
    <lineage>
        <taxon>Bacteria</taxon>
        <taxon>Bacillati</taxon>
        <taxon>Actinomycetota</taxon>
        <taxon>Thermoleophilia</taxon>
        <taxon>Solirubrobacterales</taxon>
        <taxon>Baekduiaceae</taxon>
        <taxon>Svornostia</taxon>
    </lineage>
</organism>
<dbReference type="InterPro" id="IPR009014">
    <property type="entry name" value="Transketo_C/PFOR_II"/>
</dbReference>
<dbReference type="Pfam" id="PF02779">
    <property type="entry name" value="Transket_pyr"/>
    <property type="match status" value="1"/>
</dbReference>
<dbReference type="InterPro" id="IPR033248">
    <property type="entry name" value="Transketolase_C"/>
</dbReference>
<evidence type="ECO:0000313" key="6">
    <source>
        <dbReference type="Proteomes" id="UP001058860"/>
    </source>
</evidence>
<dbReference type="CDD" id="cd07036">
    <property type="entry name" value="TPP_PYR_E1-PDHc-beta_like"/>
    <property type="match status" value="1"/>
</dbReference>
<dbReference type="PANTHER" id="PTHR43257">
    <property type="entry name" value="PYRUVATE DEHYDROGENASE E1 COMPONENT BETA SUBUNIT"/>
    <property type="match status" value="1"/>
</dbReference>
<evidence type="ECO:0000313" key="5">
    <source>
        <dbReference type="EMBL" id="UUY01772.1"/>
    </source>
</evidence>
<comment type="cofactor">
    <cofactor evidence="1">
        <name>thiamine diphosphate</name>
        <dbReference type="ChEBI" id="CHEBI:58937"/>
    </cofactor>
</comment>
<dbReference type="EMBL" id="CP088295">
    <property type="protein sequence ID" value="UUY01772.1"/>
    <property type="molecule type" value="Genomic_DNA"/>
</dbReference>
<keyword evidence="3" id="KW-0786">Thiamine pyrophosphate</keyword>